<keyword evidence="6" id="KW-0675">Receptor</keyword>
<keyword evidence="4" id="KW-0067">ATP-binding</keyword>
<accession>A0A7J7DWX1</accession>
<comment type="caution">
    <text evidence="6">The sequence shown here is derived from an EMBL/GenBank/DDBJ whole genome shotgun (WGS) entry which is preliminary data.</text>
</comment>
<keyword evidence="7" id="KW-1185">Reference proteome</keyword>
<evidence type="ECO:0000256" key="2">
    <source>
        <dbReference type="ARBA" id="ARBA00022741"/>
    </source>
</evidence>
<evidence type="ECO:0000256" key="1">
    <source>
        <dbReference type="ARBA" id="ARBA00022679"/>
    </source>
</evidence>
<keyword evidence="1" id="KW-0808">Transferase</keyword>
<sequence>MECRQLGQILDVVDPQLESHYPVEEMELVLRLGLLCSHSRAEDRPTMRQITQILNGDDNLLEAINSGSMDSRSMTSRYIEAVPSEMTGATHRSSSFAISTTSIDAGR</sequence>
<dbReference type="GO" id="GO:0016301">
    <property type="term" value="F:kinase activity"/>
    <property type="evidence" value="ECO:0007669"/>
    <property type="project" value="UniProtKB-KW"/>
</dbReference>
<dbReference type="InParanoid" id="A0A7J7DWX1"/>
<dbReference type="GO" id="GO:0005524">
    <property type="term" value="F:ATP binding"/>
    <property type="evidence" value="ECO:0007669"/>
    <property type="project" value="UniProtKB-KW"/>
</dbReference>
<feature type="region of interest" description="Disordered" evidence="5">
    <location>
        <begin position="84"/>
        <end position="107"/>
    </location>
</feature>
<evidence type="ECO:0000256" key="4">
    <source>
        <dbReference type="ARBA" id="ARBA00022840"/>
    </source>
</evidence>
<dbReference type="EMBL" id="JAAARO010000003">
    <property type="protein sequence ID" value="KAF5750791.1"/>
    <property type="molecule type" value="Genomic_DNA"/>
</dbReference>
<evidence type="ECO:0000256" key="5">
    <source>
        <dbReference type="SAM" id="MobiDB-lite"/>
    </source>
</evidence>
<dbReference type="Proteomes" id="UP000593562">
    <property type="component" value="Unassembled WGS sequence"/>
</dbReference>
<keyword evidence="3 6" id="KW-0418">Kinase</keyword>
<dbReference type="Gene3D" id="1.10.510.10">
    <property type="entry name" value="Transferase(Phosphotransferase) domain 1"/>
    <property type="match status" value="1"/>
</dbReference>
<gene>
    <name evidence="6" type="ORF">HS088_TW03G01131</name>
</gene>
<evidence type="ECO:0000256" key="3">
    <source>
        <dbReference type="ARBA" id="ARBA00022777"/>
    </source>
</evidence>
<feature type="compositionally biased region" description="Polar residues" evidence="5">
    <location>
        <begin position="90"/>
        <end position="107"/>
    </location>
</feature>
<proteinExistence type="predicted"/>
<protein>
    <submittedName>
        <fullName evidence="6">Lectin-domain containing receptor kinase VI.3-like</fullName>
    </submittedName>
</protein>
<evidence type="ECO:0000313" key="7">
    <source>
        <dbReference type="Proteomes" id="UP000593562"/>
    </source>
</evidence>
<keyword evidence="2" id="KW-0547">Nucleotide-binding</keyword>
<name>A0A7J7DWX1_TRIWF</name>
<dbReference type="PANTHER" id="PTHR47973">
    <property type="entry name" value="CYSTEINE-RICH RECEPTOR-LIKE PROTEIN KINASE 3"/>
    <property type="match status" value="1"/>
</dbReference>
<dbReference type="AlphaFoldDB" id="A0A7J7DWX1"/>
<evidence type="ECO:0000313" key="6">
    <source>
        <dbReference type="EMBL" id="KAF5750791.1"/>
    </source>
</evidence>
<reference evidence="6 7" key="1">
    <citation type="journal article" date="2020" name="Nat. Commun.">
        <title>Genome of Tripterygium wilfordii and identification of cytochrome P450 involved in triptolide biosynthesis.</title>
        <authorList>
            <person name="Tu L."/>
            <person name="Su P."/>
            <person name="Zhang Z."/>
            <person name="Gao L."/>
            <person name="Wang J."/>
            <person name="Hu T."/>
            <person name="Zhou J."/>
            <person name="Zhang Y."/>
            <person name="Zhao Y."/>
            <person name="Liu Y."/>
            <person name="Song Y."/>
            <person name="Tong Y."/>
            <person name="Lu Y."/>
            <person name="Yang J."/>
            <person name="Xu C."/>
            <person name="Jia M."/>
            <person name="Peters R.J."/>
            <person name="Huang L."/>
            <person name="Gao W."/>
        </authorList>
    </citation>
    <scope>NUCLEOTIDE SEQUENCE [LARGE SCALE GENOMIC DNA]</scope>
    <source>
        <strain evidence="7">cv. XIE 37</strain>
        <tissue evidence="6">Leaf</tissue>
    </source>
</reference>
<dbReference type="InterPro" id="IPR052059">
    <property type="entry name" value="CR_Ser/Thr_kinase"/>
</dbReference>
<organism evidence="6 7">
    <name type="scientific">Tripterygium wilfordii</name>
    <name type="common">Thunder God vine</name>
    <dbReference type="NCBI Taxonomy" id="458696"/>
    <lineage>
        <taxon>Eukaryota</taxon>
        <taxon>Viridiplantae</taxon>
        <taxon>Streptophyta</taxon>
        <taxon>Embryophyta</taxon>
        <taxon>Tracheophyta</taxon>
        <taxon>Spermatophyta</taxon>
        <taxon>Magnoliopsida</taxon>
        <taxon>eudicotyledons</taxon>
        <taxon>Gunneridae</taxon>
        <taxon>Pentapetalae</taxon>
        <taxon>rosids</taxon>
        <taxon>fabids</taxon>
        <taxon>Celastrales</taxon>
        <taxon>Celastraceae</taxon>
        <taxon>Tripterygium</taxon>
    </lineage>
</organism>